<sequence>MPALHKPPCFVAFSGGRDSSAVLAAATSLARQKGLPEPVPVTEIYPDVAEADEEAWQRLVIEHLGLAEWIRIRIDGENDLLGDDARSGLLRHGLVWPAAFQVKHRMMSNVSGGSLLTGEGGDESLSPRRITPLMLLLRKRRRRSRKLLTACAWSMAPAPVRRARTRTAVVREDDRPWLTPSARRDHVRRIADDDAAEPLRWDRATWWVGHQRASSVLFDNYAALAAEYDVSVHHPLADATFLASLARTGGYWGYPGRTALMRMLFSDLLPDEILRRTSKAGFDRAFMGETTREFARVWDGSGVNAALVDPDALRASWLSERPSTMSGLLLQSAWLHGQRLGPAAPDGGRVIGEEAGDRL</sequence>
<organism evidence="2 3">
    <name type="scientific">Phytoactinopolyspora halotolerans</name>
    <dbReference type="NCBI Taxonomy" id="1981512"/>
    <lineage>
        <taxon>Bacteria</taxon>
        <taxon>Bacillati</taxon>
        <taxon>Actinomycetota</taxon>
        <taxon>Actinomycetes</taxon>
        <taxon>Jiangellales</taxon>
        <taxon>Jiangellaceae</taxon>
        <taxon>Phytoactinopolyspora</taxon>
    </lineage>
</organism>
<dbReference type="Pfam" id="PF00733">
    <property type="entry name" value="Asn_synthase"/>
    <property type="match status" value="1"/>
</dbReference>
<dbReference type="GO" id="GO:0006529">
    <property type="term" value="P:asparagine biosynthetic process"/>
    <property type="evidence" value="ECO:0007669"/>
    <property type="project" value="InterPro"/>
</dbReference>
<reference evidence="2 3" key="1">
    <citation type="submission" date="2020-02" db="EMBL/GenBank/DDBJ databases">
        <authorList>
            <person name="Li X.-J."/>
            <person name="Han X.-M."/>
        </authorList>
    </citation>
    <scope>NUCLEOTIDE SEQUENCE [LARGE SCALE GENOMIC DNA]</scope>
    <source>
        <strain evidence="2 3">CCTCC AB 2017055</strain>
    </source>
</reference>
<dbReference type="InterPro" id="IPR014729">
    <property type="entry name" value="Rossmann-like_a/b/a_fold"/>
</dbReference>
<evidence type="ECO:0000259" key="1">
    <source>
        <dbReference type="Pfam" id="PF00733"/>
    </source>
</evidence>
<dbReference type="Gene3D" id="3.40.50.620">
    <property type="entry name" value="HUPs"/>
    <property type="match status" value="1"/>
</dbReference>
<evidence type="ECO:0000313" key="2">
    <source>
        <dbReference type="EMBL" id="NED99596.1"/>
    </source>
</evidence>
<dbReference type="EMBL" id="JAAGOA010000003">
    <property type="protein sequence ID" value="NED99596.1"/>
    <property type="molecule type" value="Genomic_DNA"/>
</dbReference>
<protein>
    <recommendedName>
        <fullName evidence="1">Asparagine synthetase domain-containing protein</fullName>
    </recommendedName>
</protein>
<dbReference type="Proteomes" id="UP000475214">
    <property type="component" value="Unassembled WGS sequence"/>
</dbReference>
<keyword evidence="3" id="KW-1185">Reference proteome</keyword>
<evidence type="ECO:0000313" key="3">
    <source>
        <dbReference type="Proteomes" id="UP000475214"/>
    </source>
</evidence>
<dbReference type="SUPFAM" id="SSF52402">
    <property type="entry name" value="Adenine nucleotide alpha hydrolases-like"/>
    <property type="match status" value="1"/>
</dbReference>
<comment type="caution">
    <text evidence="2">The sequence shown here is derived from an EMBL/GenBank/DDBJ whole genome shotgun (WGS) entry which is preliminary data.</text>
</comment>
<dbReference type="GO" id="GO:0004066">
    <property type="term" value="F:asparagine synthase (glutamine-hydrolyzing) activity"/>
    <property type="evidence" value="ECO:0007669"/>
    <property type="project" value="InterPro"/>
</dbReference>
<gene>
    <name evidence="2" type="ORF">G1H10_05395</name>
</gene>
<feature type="domain" description="Asparagine synthetase" evidence="1">
    <location>
        <begin position="8"/>
        <end position="317"/>
    </location>
</feature>
<dbReference type="InterPro" id="IPR001962">
    <property type="entry name" value="Asn_synthase"/>
</dbReference>
<name>A0A6L9S3H7_9ACTN</name>
<accession>A0A6L9S3H7</accession>
<dbReference type="AlphaFoldDB" id="A0A6L9S3H7"/>
<proteinExistence type="predicted"/>
<dbReference type="RefSeq" id="WP_163733803.1">
    <property type="nucleotide sequence ID" value="NZ_JAAGOA010000003.1"/>
</dbReference>